<name>A0A516KC32_9BACI</name>
<evidence type="ECO:0000256" key="4">
    <source>
        <dbReference type="ARBA" id="ARBA00012448"/>
    </source>
</evidence>
<dbReference type="EC" id="3.4.16.4" evidence="4"/>
<protein>
    <recommendedName>
        <fullName evidence="4">serine-type D-Ala-D-Ala carboxypeptidase</fullName>
        <ecNumber evidence="4">3.4.16.4</ecNumber>
    </recommendedName>
</protein>
<dbReference type="Gene3D" id="3.90.1310.10">
    <property type="entry name" value="Penicillin-binding protein 2a (Domain 2)"/>
    <property type="match status" value="1"/>
</dbReference>
<reference evidence="10 11" key="1">
    <citation type="submission" date="2019-07" db="EMBL/GenBank/DDBJ databases">
        <authorList>
            <person name="Li J."/>
        </authorList>
    </citation>
    <scope>NUCLEOTIDE SEQUENCE [LARGE SCALE GENOMIC DNA]</scope>
    <source>
        <strain evidence="10 11">TKL69</strain>
    </source>
</reference>
<proteinExistence type="inferred from homology"/>
<dbReference type="InterPro" id="IPR005311">
    <property type="entry name" value="PBP_dimer"/>
</dbReference>
<keyword evidence="11" id="KW-1185">Reference proteome</keyword>
<gene>
    <name evidence="10" type="ORF">FN924_01245</name>
</gene>
<dbReference type="InterPro" id="IPR001460">
    <property type="entry name" value="PCN-bd_Tpept"/>
</dbReference>
<dbReference type="PANTHER" id="PTHR30627:SF25">
    <property type="entry name" value="PENICILLIN-BINDING PROTEIN 3"/>
    <property type="match status" value="1"/>
</dbReference>
<evidence type="ECO:0000256" key="2">
    <source>
        <dbReference type="ARBA" id="ARBA00004752"/>
    </source>
</evidence>
<dbReference type="SUPFAM" id="SSF56601">
    <property type="entry name" value="beta-lactamase/transpeptidase-like"/>
    <property type="match status" value="1"/>
</dbReference>
<evidence type="ECO:0000259" key="9">
    <source>
        <dbReference type="Pfam" id="PF05223"/>
    </source>
</evidence>
<dbReference type="SUPFAM" id="SSF56519">
    <property type="entry name" value="Penicillin binding protein dimerisation domain"/>
    <property type="match status" value="1"/>
</dbReference>
<evidence type="ECO:0000313" key="11">
    <source>
        <dbReference type="Proteomes" id="UP000315215"/>
    </source>
</evidence>
<dbReference type="InterPro" id="IPR050515">
    <property type="entry name" value="Beta-lactam/transpept"/>
</dbReference>
<evidence type="ECO:0000259" key="8">
    <source>
        <dbReference type="Pfam" id="PF03717"/>
    </source>
</evidence>
<dbReference type="PROSITE" id="PS51257">
    <property type="entry name" value="PROKAR_LIPOPROTEIN"/>
    <property type="match status" value="1"/>
</dbReference>
<dbReference type="GO" id="GO:0009252">
    <property type="term" value="P:peptidoglycan biosynthetic process"/>
    <property type="evidence" value="ECO:0007669"/>
    <property type="project" value="UniProtKB-UniPathway"/>
</dbReference>
<comment type="similarity">
    <text evidence="3">Belongs to the transpeptidase family.</text>
</comment>
<dbReference type="Proteomes" id="UP000315215">
    <property type="component" value="Chromosome"/>
</dbReference>
<dbReference type="GO" id="GO:0005886">
    <property type="term" value="C:plasma membrane"/>
    <property type="evidence" value="ECO:0007669"/>
    <property type="project" value="TreeGrafter"/>
</dbReference>
<dbReference type="AlphaFoldDB" id="A0A516KC32"/>
<dbReference type="GO" id="GO:0071972">
    <property type="term" value="F:peptidoglycan L,D-transpeptidase activity"/>
    <property type="evidence" value="ECO:0007669"/>
    <property type="project" value="TreeGrafter"/>
</dbReference>
<organism evidence="10 11">
    <name type="scientific">Radiobacillus deserti</name>
    <dbReference type="NCBI Taxonomy" id="2594883"/>
    <lineage>
        <taxon>Bacteria</taxon>
        <taxon>Bacillati</taxon>
        <taxon>Bacillota</taxon>
        <taxon>Bacilli</taxon>
        <taxon>Bacillales</taxon>
        <taxon>Bacillaceae</taxon>
        <taxon>Radiobacillus</taxon>
    </lineage>
</organism>
<feature type="domain" description="Penicillin-binding protein transpeptidase" evidence="7">
    <location>
        <begin position="362"/>
        <end position="672"/>
    </location>
</feature>
<comment type="subcellular location">
    <subcellularLocation>
        <location evidence="1">Membrane</location>
    </subcellularLocation>
</comment>
<comment type="catalytic activity">
    <reaction evidence="6">
        <text>Preferential cleavage: (Ac)2-L-Lys-D-Ala-|-D-Ala. Also transpeptidation of peptidyl-alanyl moieties that are N-acyl substituents of D-alanine.</text>
        <dbReference type="EC" id="3.4.16.4"/>
    </reaction>
</comment>
<sequence>MILWKGVEELRRLLRSVIGVLLLLMVTGCLEKEKPDEVFQAYLSQWQSMNYKEMYNHLSKDSKKKISQEDFIERYKNIYTGAEVQDLKINRVQDDEEEAKEDSATYEYRLKMDTIAGPIEYKHQVTLLKEEHDEEEGWFVQWNPSLIFPSLEEGDVVAVQTLKATRGEIRDTGGRGLAINDNASVVGIVPELLKEEPEQSMKTLSEQIGMPVEQIKVKLDASWVKPHLFVPITTLPFGQHDLIPFQKIPGVVIQEKKIRTYPYAAATAHLTGYVREVTAEQLEELKDKGYKSGDVVGKTGLEKLFEERLRGRNGAHIFIRHKDGSFKETLVKTDPIDGEDIQLTIDALLQVEMYEQLKGDAGTGVAIDPKSGTVLSLVSSPSYDPNAFVRGLSEDLWKEWNSNPKNPFLARYTNRYAPGSVFKTITAAVGLETGVTNPNEVKHIRGLRWTKDASWGDYYVTRVHDKLSVNLRDAFVHSDNIYFAQEALEIGTDTFLKKAKVFGFGEQIPFTIPVEPSTLSNNGITSEIQLVDTSYGQGEVMMSPLHLAILYTPFLNEGDLLAPYLLKDEESPSIWKKSIVKPEVVEIIKQSLMDVVQDPNGTAHGAFLRDKEIGGKSGTAELKVSKDDDRGTENGWFVGFNTRDPQLLLAMMVEDVKKRGGSGYVVNKAKHIFQSLP</sequence>
<comment type="pathway">
    <text evidence="2">Cell wall biogenesis; peptidoglycan biosynthesis.</text>
</comment>
<dbReference type="KEGG" id="aqt:FN924_01245"/>
<dbReference type="InterPro" id="IPR036138">
    <property type="entry name" value="PBP_dimer_sf"/>
</dbReference>
<dbReference type="Pfam" id="PF03717">
    <property type="entry name" value="PBP_dimer"/>
    <property type="match status" value="1"/>
</dbReference>
<evidence type="ECO:0000256" key="5">
    <source>
        <dbReference type="ARBA" id="ARBA00023136"/>
    </source>
</evidence>
<accession>A0A516KC32</accession>
<evidence type="ECO:0000256" key="6">
    <source>
        <dbReference type="ARBA" id="ARBA00034000"/>
    </source>
</evidence>
<feature type="domain" description="NTF2-like N-terminal transpeptidase" evidence="9">
    <location>
        <begin position="34"/>
        <end position="155"/>
    </location>
</feature>
<dbReference type="Gene3D" id="3.10.450.100">
    <property type="entry name" value="NTF2-like, domain 1"/>
    <property type="match status" value="1"/>
</dbReference>
<evidence type="ECO:0000256" key="3">
    <source>
        <dbReference type="ARBA" id="ARBA00007171"/>
    </source>
</evidence>
<dbReference type="PANTHER" id="PTHR30627">
    <property type="entry name" value="PEPTIDOGLYCAN D,D-TRANSPEPTIDASE"/>
    <property type="match status" value="1"/>
</dbReference>
<dbReference type="InterPro" id="IPR007887">
    <property type="entry name" value="MecA_N"/>
</dbReference>
<dbReference type="Gene3D" id="3.30.1390.30">
    <property type="entry name" value="Penicillin-binding protein 2a, domain 3"/>
    <property type="match status" value="1"/>
</dbReference>
<dbReference type="Pfam" id="PF05223">
    <property type="entry name" value="MecA_N"/>
    <property type="match status" value="1"/>
</dbReference>
<dbReference type="GO" id="GO:0008658">
    <property type="term" value="F:penicillin binding"/>
    <property type="evidence" value="ECO:0007669"/>
    <property type="project" value="InterPro"/>
</dbReference>
<dbReference type="Gene3D" id="3.40.710.10">
    <property type="entry name" value="DD-peptidase/beta-lactamase superfamily"/>
    <property type="match status" value="1"/>
</dbReference>
<dbReference type="GO" id="GO:0009002">
    <property type="term" value="F:serine-type D-Ala-D-Ala carboxypeptidase activity"/>
    <property type="evidence" value="ECO:0007669"/>
    <property type="project" value="UniProtKB-EC"/>
</dbReference>
<dbReference type="SUPFAM" id="SSF54427">
    <property type="entry name" value="NTF2-like"/>
    <property type="match status" value="1"/>
</dbReference>
<dbReference type="GO" id="GO:0046677">
    <property type="term" value="P:response to antibiotic"/>
    <property type="evidence" value="ECO:0007669"/>
    <property type="project" value="InterPro"/>
</dbReference>
<feature type="domain" description="Penicillin-binding protein dimerisation" evidence="8">
    <location>
        <begin position="162"/>
        <end position="329"/>
    </location>
</feature>
<dbReference type="InterPro" id="IPR032710">
    <property type="entry name" value="NTF2-like_dom_sf"/>
</dbReference>
<dbReference type="GO" id="GO:0071555">
    <property type="term" value="P:cell wall organization"/>
    <property type="evidence" value="ECO:0007669"/>
    <property type="project" value="TreeGrafter"/>
</dbReference>
<evidence type="ECO:0000313" key="10">
    <source>
        <dbReference type="EMBL" id="QDP38958.1"/>
    </source>
</evidence>
<evidence type="ECO:0000256" key="1">
    <source>
        <dbReference type="ARBA" id="ARBA00004370"/>
    </source>
</evidence>
<dbReference type="InterPro" id="IPR012338">
    <property type="entry name" value="Beta-lactam/transpept-like"/>
</dbReference>
<dbReference type="Pfam" id="PF00905">
    <property type="entry name" value="Transpeptidase"/>
    <property type="match status" value="1"/>
</dbReference>
<keyword evidence="5" id="KW-0472">Membrane</keyword>
<dbReference type="EMBL" id="CP041666">
    <property type="protein sequence ID" value="QDP38958.1"/>
    <property type="molecule type" value="Genomic_DNA"/>
</dbReference>
<evidence type="ECO:0000259" key="7">
    <source>
        <dbReference type="Pfam" id="PF00905"/>
    </source>
</evidence>
<dbReference type="UniPathway" id="UPA00219"/>